<dbReference type="GeneID" id="92087906"/>
<keyword evidence="3" id="KW-0134">Cell wall</keyword>
<feature type="region of interest" description="Disordered" evidence="8">
    <location>
        <begin position="80"/>
        <end position="138"/>
    </location>
</feature>
<accession>A0ABR1VZD4</accession>
<feature type="compositionally biased region" description="Pro residues" evidence="8">
    <location>
        <begin position="82"/>
        <end position="101"/>
    </location>
</feature>
<keyword evidence="5 9" id="KW-0732">Signal</keyword>
<dbReference type="InterPro" id="IPR000490">
    <property type="entry name" value="Glyco_hydro_17"/>
</dbReference>
<evidence type="ECO:0000256" key="5">
    <source>
        <dbReference type="ARBA" id="ARBA00022729"/>
    </source>
</evidence>
<evidence type="ECO:0000256" key="8">
    <source>
        <dbReference type="SAM" id="MobiDB-lite"/>
    </source>
</evidence>
<evidence type="ECO:0000313" key="11">
    <source>
        <dbReference type="Proteomes" id="UP001480595"/>
    </source>
</evidence>
<dbReference type="PANTHER" id="PTHR16631">
    <property type="entry name" value="GLUCAN 1,3-BETA-GLUCOSIDASE"/>
    <property type="match status" value="1"/>
</dbReference>
<comment type="subcellular location">
    <subcellularLocation>
        <location evidence="1">Secreted</location>
        <location evidence="1">Cell wall</location>
    </subcellularLocation>
</comment>
<feature type="signal peptide" evidence="9">
    <location>
        <begin position="1"/>
        <end position="20"/>
    </location>
</feature>
<dbReference type="GO" id="GO:0016787">
    <property type="term" value="F:hydrolase activity"/>
    <property type="evidence" value="ECO:0007669"/>
    <property type="project" value="UniProtKB-KW"/>
</dbReference>
<evidence type="ECO:0000256" key="9">
    <source>
        <dbReference type="SAM" id="SignalP"/>
    </source>
</evidence>
<dbReference type="InterPro" id="IPR050732">
    <property type="entry name" value="Beta-glucan_modifiers"/>
</dbReference>
<evidence type="ECO:0000256" key="7">
    <source>
        <dbReference type="RuleBase" id="RU004335"/>
    </source>
</evidence>
<evidence type="ECO:0000256" key="4">
    <source>
        <dbReference type="ARBA" id="ARBA00022525"/>
    </source>
</evidence>
<organism evidence="10 11">
    <name type="scientific">Apiospora phragmitis</name>
    <dbReference type="NCBI Taxonomy" id="2905665"/>
    <lineage>
        <taxon>Eukaryota</taxon>
        <taxon>Fungi</taxon>
        <taxon>Dikarya</taxon>
        <taxon>Ascomycota</taxon>
        <taxon>Pezizomycotina</taxon>
        <taxon>Sordariomycetes</taxon>
        <taxon>Xylariomycetidae</taxon>
        <taxon>Amphisphaeriales</taxon>
        <taxon>Apiosporaceae</taxon>
        <taxon>Apiospora</taxon>
    </lineage>
</organism>
<evidence type="ECO:0000313" key="10">
    <source>
        <dbReference type="EMBL" id="KAK8076162.1"/>
    </source>
</evidence>
<evidence type="ECO:0000256" key="6">
    <source>
        <dbReference type="ARBA" id="ARBA00022801"/>
    </source>
</evidence>
<name>A0ABR1VZD4_9PEZI</name>
<evidence type="ECO:0000256" key="3">
    <source>
        <dbReference type="ARBA" id="ARBA00022512"/>
    </source>
</evidence>
<protein>
    <submittedName>
        <fullName evidence="10">Family 17 glycoside hydrolase</fullName>
    </submittedName>
</protein>
<feature type="compositionally biased region" description="Low complexity" evidence="8">
    <location>
        <begin position="116"/>
        <end position="127"/>
    </location>
</feature>
<comment type="similarity">
    <text evidence="2 7">Belongs to the glycosyl hydrolase 17 family.</text>
</comment>
<evidence type="ECO:0000256" key="1">
    <source>
        <dbReference type="ARBA" id="ARBA00004191"/>
    </source>
</evidence>
<feature type="chain" id="PRO_5045365975" evidence="9">
    <location>
        <begin position="21"/>
        <end position="397"/>
    </location>
</feature>
<dbReference type="EMBL" id="JAQQWL010000004">
    <property type="protein sequence ID" value="KAK8076162.1"/>
    <property type="molecule type" value="Genomic_DNA"/>
</dbReference>
<dbReference type="RefSeq" id="XP_066719121.1">
    <property type="nucleotide sequence ID" value="XM_066854843.1"/>
</dbReference>
<dbReference type="PANTHER" id="PTHR16631:SF14">
    <property type="entry name" value="FAMILY 17 GLUCOSIDASE SCW10-RELATED"/>
    <property type="match status" value="1"/>
</dbReference>
<dbReference type="Proteomes" id="UP001480595">
    <property type="component" value="Unassembled WGS sequence"/>
</dbReference>
<keyword evidence="4" id="KW-0964">Secreted</keyword>
<keyword evidence="11" id="KW-1185">Reference proteome</keyword>
<reference evidence="10 11" key="1">
    <citation type="submission" date="2023-01" db="EMBL/GenBank/DDBJ databases">
        <title>Analysis of 21 Apiospora genomes using comparative genomics revels a genus with tremendous synthesis potential of carbohydrate active enzymes and secondary metabolites.</title>
        <authorList>
            <person name="Sorensen T."/>
        </authorList>
    </citation>
    <scope>NUCLEOTIDE SEQUENCE [LARGE SCALE GENOMIC DNA]</scope>
    <source>
        <strain evidence="10 11">CBS 135458</strain>
    </source>
</reference>
<comment type="caution">
    <text evidence="10">The sequence shown here is derived from an EMBL/GenBank/DDBJ whole genome shotgun (WGS) entry which is preliminary data.</text>
</comment>
<evidence type="ECO:0000256" key="2">
    <source>
        <dbReference type="ARBA" id="ARBA00008773"/>
    </source>
</evidence>
<dbReference type="Gene3D" id="3.20.20.80">
    <property type="entry name" value="Glycosidases"/>
    <property type="match status" value="1"/>
</dbReference>
<dbReference type="SUPFAM" id="SSF51445">
    <property type="entry name" value="(Trans)glycosidases"/>
    <property type="match status" value="1"/>
</dbReference>
<keyword evidence="6 10" id="KW-0378">Hydrolase</keyword>
<sequence>MKVQVLVAALSLLQLSVAQSRRHGHPHEVHHRRAFIPKREKVTVTDTKFSKPTEIPEIVVYVDQFGNPVRTATETVVVAPASPSPAPPAPQVPQPQPPAPAPAASSAPVPPPAPKPLSSSSSSAVPPTNEDSTRHGITYSPYKGAGGCKSAAEVDADFALFAKDHGVIRLYGVDCDQVASAYAAAKKYGNKLMLGIFDISSISQAVSTMAVGVKNDWSIVDTVSVGNELVNNGAAQVGQMLGAIEQTRSALRAKGYKGPVVTVDTFVAVIAHPALCDASDYCAVNVHPFFDPNTPSAKAGNFITSTVGQIRQKLSDPKKRIVVTETGWPWKGNANGAAVPGMDTQATAIASIKSSFTSNPADCILFTAFNDMWKKPAAGTFFAEQFWGMGARYSPAD</sequence>
<gene>
    <name evidence="10" type="ORF">PG994_003434</name>
</gene>
<dbReference type="Pfam" id="PF00332">
    <property type="entry name" value="Glyco_hydro_17"/>
    <property type="match status" value="1"/>
</dbReference>
<proteinExistence type="inferred from homology"/>
<dbReference type="InterPro" id="IPR017853">
    <property type="entry name" value="GH"/>
</dbReference>